<dbReference type="Pfam" id="PF20163">
    <property type="entry name" value="DUF6536"/>
    <property type="match status" value="1"/>
</dbReference>
<keyword evidence="1" id="KW-1133">Transmembrane helix</keyword>
<evidence type="ECO:0000313" key="3">
    <source>
        <dbReference type="EMBL" id="KAK2756605.1"/>
    </source>
</evidence>
<sequence length="503" mass="56187">MGWNTTGWRKSAIVNIGLMFACLMILIGVLAAAISATGNVSQSYKFYTASCVSATTTNTILHLAINILSTIILASSNFFMQVLNAPTAREIDTFHARGIYLDIGIPSWRNAFRLSWLKLLAWLGLLLTSIPIHMLFNSTVFQMDRRVGDFHMTIATEDFLEGGSYFHPGASLYTNESSINIYYPTTRKYYNFADLASNNYSAQATNVSNAATHGSNWTKSEPGVCRNIYSDGLCVGLKQFGNLILVIKGSGWRRSDLWNLSDTAEDLWEPLIPRTQLNTLWYNEECSMVGSIGRRSLPQCAMTCSTVLNMTYINDEHTLFLNTTQYYATSRYWRIDSPTWNTSLYSAPGNGSYLGARFQPEDFEIAYCRAEPRETGCDLALSKPLLLAVVVSIFTKLIICVVVMRGLRLEEPLATPGDAIASFISSQFESTAALNKVKPDRLPPPVKYRPCESLEPRRWTRTHRRRASAIPCSVWTATYVILSVGLVATFICLGWQLTTDIPL</sequence>
<keyword evidence="1" id="KW-0472">Membrane</keyword>
<accession>A0AAD9YEA1</accession>
<evidence type="ECO:0000259" key="2">
    <source>
        <dbReference type="Pfam" id="PF20163"/>
    </source>
</evidence>
<feature type="transmembrane region" description="Helical" evidence="1">
    <location>
        <begin position="60"/>
        <end position="80"/>
    </location>
</feature>
<comment type="caution">
    <text evidence="3">The sequence shown here is derived from an EMBL/GenBank/DDBJ whole genome shotgun (WGS) entry which is preliminary data.</text>
</comment>
<evidence type="ECO:0000256" key="1">
    <source>
        <dbReference type="SAM" id="Phobius"/>
    </source>
</evidence>
<feature type="transmembrane region" description="Helical" evidence="1">
    <location>
        <begin position="12"/>
        <end position="40"/>
    </location>
</feature>
<feature type="transmembrane region" description="Helical" evidence="1">
    <location>
        <begin position="385"/>
        <end position="404"/>
    </location>
</feature>
<feature type="transmembrane region" description="Helical" evidence="1">
    <location>
        <begin position="119"/>
        <end position="136"/>
    </location>
</feature>
<organism evidence="3 4">
    <name type="scientific">Colletotrichum kahawae</name>
    <name type="common">Coffee berry disease fungus</name>
    <dbReference type="NCBI Taxonomy" id="34407"/>
    <lineage>
        <taxon>Eukaryota</taxon>
        <taxon>Fungi</taxon>
        <taxon>Dikarya</taxon>
        <taxon>Ascomycota</taxon>
        <taxon>Pezizomycotina</taxon>
        <taxon>Sordariomycetes</taxon>
        <taxon>Hypocreomycetidae</taxon>
        <taxon>Glomerellales</taxon>
        <taxon>Glomerellaceae</taxon>
        <taxon>Colletotrichum</taxon>
        <taxon>Colletotrichum gloeosporioides species complex</taxon>
    </lineage>
</organism>
<keyword evidence="1" id="KW-0812">Transmembrane</keyword>
<dbReference type="PANTHER" id="PTHR35395:SF1">
    <property type="entry name" value="DUF6536 DOMAIN-CONTAINING PROTEIN"/>
    <property type="match status" value="1"/>
</dbReference>
<reference evidence="3" key="1">
    <citation type="submission" date="2023-02" db="EMBL/GenBank/DDBJ databases">
        <title>Colletotrichum kahawae CIFC_Que2 genome sequencing and assembly.</title>
        <authorList>
            <person name="Baroncelli R."/>
        </authorList>
    </citation>
    <scope>NUCLEOTIDE SEQUENCE</scope>
    <source>
        <strain evidence="3">CIFC_Que2</strain>
    </source>
</reference>
<dbReference type="EMBL" id="VYYT01000209">
    <property type="protein sequence ID" value="KAK2756605.1"/>
    <property type="molecule type" value="Genomic_DNA"/>
</dbReference>
<feature type="domain" description="DUF6536" evidence="2">
    <location>
        <begin position="8"/>
        <end position="161"/>
    </location>
</feature>
<keyword evidence="4" id="KW-1185">Reference proteome</keyword>
<protein>
    <recommendedName>
        <fullName evidence="2">DUF6536 domain-containing protein</fullName>
    </recommendedName>
</protein>
<name>A0AAD9YEA1_COLKA</name>
<dbReference type="AlphaFoldDB" id="A0AAD9YEA1"/>
<dbReference type="InterPro" id="IPR046623">
    <property type="entry name" value="DUF6536"/>
</dbReference>
<feature type="transmembrane region" description="Helical" evidence="1">
    <location>
        <begin position="474"/>
        <end position="497"/>
    </location>
</feature>
<proteinExistence type="predicted"/>
<dbReference type="PANTHER" id="PTHR35395">
    <property type="entry name" value="DUF6536 DOMAIN-CONTAINING PROTEIN"/>
    <property type="match status" value="1"/>
</dbReference>
<gene>
    <name evidence="3" type="ORF">CKAH01_17152</name>
</gene>
<dbReference type="Proteomes" id="UP001281614">
    <property type="component" value="Unassembled WGS sequence"/>
</dbReference>
<evidence type="ECO:0000313" key="4">
    <source>
        <dbReference type="Proteomes" id="UP001281614"/>
    </source>
</evidence>